<feature type="transmembrane region" description="Helical" evidence="1">
    <location>
        <begin position="160"/>
        <end position="177"/>
    </location>
</feature>
<reference evidence="2 4" key="1">
    <citation type="journal article" date="2018" name="Elife">
        <title>Discovery and characterization of a prevalent human gut bacterial enzyme sufficient for the inactivation of a family of plant toxins.</title>
        <authorList>
            <person name="Koppel N."/>
            <person name="Bisanz J.E."/>
            <person name="Pandelia M.E."/>
            <person name="Turnbaugh P.J."/>
            <person name="Balskus E.P."/>
        </authorList>
    </citation>
    <scope>NUCLEOTIDE SEQUENCE [LARGE SCALE GENOMIC DNA]</scope>
    <source>
        <strain evidence="2 4">DSM 16107</strain>
    </source>
</reference>
<evidence type="ECO:0000313" key="2">
    <source>
        <dbReference type="EMBL" id="RDB69090.1"/>
    </source>
</evidence>
<organism evidence="3 5">
    <name type="scientific">Eggerthella sinensis</name>
    <dbReference type="NCBI Taxonomy" id="242230"/>
    <lineage>
        <taxon>Bacteria</taxon>
        <taxon>Bacillati</taxon>
        <taxon>Actinomycetota</taxon>
        <taxon>Coriobacteriia</taxon>
        <taxon>Eggerthellales</taxon>
        <taxon>Eggerthellaceae</taxon>
        <taxon>Eggerthella</taxon>
    </lineage>
</organism>
<dbReference type="Proteomes" id="UP000253817">
    <property type="component" value="Unassembled WGS sequence"/>
</dbReference>
<evidence type="ECO:0000313" key="4">
    <source>
        <dbReference type="Proteomes" id="UP000253817"/>
    </source>
</evidence>
<feature type="transmembrane region" description="Helical" evidence="1">
    <location>
        <begin position="20"/>
        <end position="53"/>
    </location>
</feature>
<keyword evidence="1" id="KW-1133">Transmembrane helix</keyword>
<feature type="transmembrane region" description="Helical" evidence="1">
    <location>
        <begin position="130"/>
        <end position="153"/>
    </location>
</feature>
<dbReference type="EMBL" id="QICC01000003">
    <property type="protein sequence ID" value="RNM43111.1"/>
    <property type="molecule type" value="Genomic_DNA"/>
</dbReference>
<dbReference type="OrthoDB" id="3177227at2"/>
<evidence type="ECO:0000313" key="5">
    <source>
        <dbReference type="Proteomes" id="UP000270112"/>
    </source>
</evidence>
<dbReference type="EMBL" id="PPTT01000011">
    <property type="protein sequence ID" value="RDB69090.1"/>
    <property type="molecule type" value="Genomic_DNA"/>
</dbReference>
<dbReference type="AlphaFoldDB" id="A0A3N0J1H0"/>
<evidence type="ECO:0000313" key="3">
    <source>
        <dbReference type="EMBL" id="RNM43111.1"/>
    </source>
</evidence>
<keyword evidence="1" id="KW-0812">Transmembrane</keyword>
<protein>
    <submittedName>
        <fullName evidence="3">ABC-2 transporter permease</fullName>
    </submittedName>
</protein>
<dbReference type="InterPro" id="IPR025699">
    <property type="entry name" value="ABC2_memb-like"/>
</dbReference>
<reference evidence="3" key="3">
    <citation type="journal article" date="2019" name="Microbiol. Resour. Announc.">
        <title>Draft Genome Sequences of Type Strains of Gordonibacter faecihominis, Paraeggerthella hongkongensis, Parvibacter caecicola,Slackia equolifaciens, Slackia faecicanis, and Slackia isoflavoniconvertens.</title>
        <authorList>
            <person name="Danylec N."/>
            <person name="Stoll D.A."/>
            <person name="Dotsch A."/>
            <person name="Huch M."/>
        </authorList>
    </citation>
    <scope>NUCLEOTIDE SEQUENCE</scope>
    <source>
        <strain evidence="3">DSM 16107</strain>
    </source>
</reference>
<dbReference type="Pfam" id="PF13346">
    <property type="entry name" value="ABC2_membrane_5"/>
    <property type="match status" value="1"/>
</dbReference>
<evidence type="ECO:0000256" key="1">
    <source>
        <dbReference type="SAM" id="Phobius"/>
    </source>
</evidence>
<keyword evidence="1" id="KW-0472">Membrane</keyword>
<feature type="transmembrane region" description="Helical" evidence="1">
    <location>
        <begin position="197"/>
        <end position="221"/>
    </location>
</feature>
<sequence length="235" mass="24578">MKTMMISDFLALGTSLGKNAALWALLSVGTLMVAGASPLIVLLVGLPMAQMVLMPMLLRDQRRDWIAFRQSLPLSRADVVAGRYASVGVIVAGCVALGAASYVVSCAIIAAVPGLPLIAHFTVGFDAPQLVTATAVSFALTLTTFSATLPFLLAGTCRNVVTCVPVAFMLAILVWLYQLRSIDFDAFFPFVGTAVTAAQTLGGSLLIAACVLAAACTLYIVSERAAVRAYGSRDL</sequence>
<comment type="caution">
    <text evidence="3">The sequence shown here is derived from an EMBL/GenBank/DDBJ whole genome shotgun (WGS) entry which is preliminary data.</text>
</comment>
<dbReference type="Proteomes" id="UP000270112">
    <property type="component" value="Unassembled WGS sequence"/>
</dbReference>
<reference evidence="5" key="2">
    <citation type="submission" date="2018-05" db="EMBL/GenBank/DDBJ databases">
        <title>Genome Sequencing of selected type strains of the family Eggerthellaceae.</title>
        <authorList>
            <person name="Danylec N."/>
            <person name="Stoll D.A."/>
            <person name="Doetsch A."/>
            <person name="Huch M."/>
        </authorList>
    </citation>
    <scope>NUCLEOTIDE SEQUENCE [LARGE SCALE GENOMIC DNA]</scope>
    <source>
        <strain evidence="5">DSM 16107</strain>
    </source>
</reference>
<gene>
    <name evidence="2" type="ORF">C1876_07585</name>
    <name evidence="3" type="ORF">DMP09_01295</name>
</gene>
<keyword evidence="4" id="KW-1185">Reference proteome</keyword>
<accession>A0A3N0J1H0</accession>
<proteinExistence type="predicted"/>
<name>A0A3N0J1H0_9ACTN</name>
<feature type="transmembrane region" description="Helical" evidence="1">
    <location>
        <begin position="84"/>
        <end position="110"/>
    </location>
</feature>